<keyword evidence="1" id="KW-1133">Transmembrane helix</keyword>
<feature type="transmembrane region" description="Helical" evidence="1">
    <location>
        <begin position="158"/>
        <end position="176"/>
    </location>
</feature>
<dbReference type="Proteomes" id="UP000191554">
    <property type="component" value="Unassembled WGS sequence"/>
</dbReference>
<feature type="transmembrane region" description="Helical" evidence="1">
    <location>
        <begin position="260"/>
        <end position="281"/>
    </location>
</feature>
<accession>A0A1V4SK94</accession>
<evidence type="ECO:0000256" key="1">
    <source>
        <dbReference type="SAM" id="Phobius"/>
    </source>
</evidence>
<feature type="transmembrane region" description="Helical" evidence="1">
    <location>
        <begin position="128"/>
        <end position="151"/>
    </location>
</feature>
<feature type="transmembrane region" description="Helical" evidence="1">
    <location>
        <begin position="7"/>
        <end position="24"/>
    </location>
</feature>
<feature type="transmembrane region" description="Helical" evidence="1">
    <location>
        <begin position="356"/>
        <end position="378"/>
    </location>
</feature>
<dbReference type="STRING" id="48256.CLHUN_18530"/>
<dbReference type="EMBL" id="MZGX01000010">
    <property type="protein sequence ID" value="OPX44298.1"/>
    <property type="molecule type" value="Genomic_DNA"/>
</dbReference>
<dbReference type="OrthoDB" id="5753718at2"/>
<name>A0A1V4SK94_RUMHU</name>
<dbReference type="Pfam" id="PF07907">
    <property type="entry name" value="YibE_F"/>
    <property type="match status" value="1"/>
</dbReference>
<evidence type="ECO:0000313" key="3">
    <source>
        <dbReference type="Proteomes" id="UP000191554"/>
    </source>
</evidence>
<keyword evidence="3" id="KW-1185">Reference proteome</keyword>
<dbReference type="PANTHER" id="PTHR41771:SF1">
    <property type="entry name" value="MEMBRANE PROTEIN"/>
    <property type="match status" value="1"/>
</dbReference>
<dbReference type="PANTHER" id="PTHR41771">
    <property type="entry name" value="MEMBRANE PROTEIN-RELATED"/>
    <property type="match status" value="1"/>
</dbReference>
<feature type="transmembrane region" description="Helical" evidence="1">
    <location>
        <begin position="318"/>
        <end position="336"/>
    </location>
</feature>
<organism evidence="2 3">
    <name type="scientific">Ruminiclostridium hungatei</name>
    <name type="common">Clostridium hungatei</name>
    <dbReference type="NCBI Taxonomy" id="48256"/>
    <lineage>
        <taxon>Bacteria</taxon>
        <taxon>Bacillati</taxon>
        <taxon>Bacillota</taxon>
        <taxon>Clostridia</taxon>
        <taxon>Eubacteriales</taxon>
        <taxon>Oscillospiraceae</taxon>
        <taxon>Ruminiclostridium</taxon>
    </lineage>
</organism>
<feature type="transmembrane region" description="Helical" evidence="1">
    <location>
        <begin position="209"/>
        <end position="229"/>
    </location>
</feature>
<proteinExistence type="predicted"/>
<reference evidence="2 3" key="1">
    <citation type="submission" date="2017-03" db="EMBL/GenBank/DDBJ databases">
        <title>Genome sequence of Clostridium hungatei DSM 14427.</title>
        <authorList>
            <person name="Poehlein A."/>
            <person name="Daniel R."/>
        </authorList>
    </citation>
    <scope>NUCLEOTIDE SEQUENCE [LARGE SCALE GENOMIC DNA]</scope>
    <source>
        <strain evidence="2 3">DSM 14427</strain>
    </source>
</reference>
<keyword evidence="1" id="KW-0472">Membrane</keyword>
<feature type="transmembrane region" description="Helical" evidence="1">
    <location>
        <begin position="182"/>
        <end position="202"/>
    </location>
</feature>
<evidence type="ECO:0000313" key="2">
    <source>
        <dbReference type="EMBL" id="OPX44298.1"/>
    </source>
</evidence>
<sequence>MKSILKIISYLLFILLAFLFIYYGNRYVCHNHYQRGITYEREEELNYLVFAEVISIDEITEETEDASNILNKCIYFKAETFGDKTQSNNNTLINAKQIINSTDKNIVQVSPGDKVVLLPMDDEFLFQYYYRFDKIVILGIIFAGFIILLGGIKGIKTIISLAATCLSIFFVFIPSIGRGYNIYFSSCIICLYIIVTTFAIIYGYNRKSAAAAFSCLTGAAISVTVTFLMDKWMLLTGYINDETYMLGNIFGIDNLDVKAIIFSMITIGALGAIMDVSMSIASSLYEIKLNNISTTPGALLKSGFSIGKDMMGTMTNTLILAYIGSSLIVVLIYAGSDYSLLSLLNKEELIFEFLQSLIGSLSLLLTIPITTVICSVSFRDKNPKGRELKE</sequence>
<dbReference type="InterPro" id="IPR012507">
    <property type="entry name" value="YibE_F"/>
</dbReference>
<comment type="caution">
    <text evidence="2">The sequence shown here is derived from an EMBL/GenBank/DDBJ whole genome shotgun (WGS) entry which is preliminary data.</text>
</comment>
<keyword evidence="1" id="KW-0812">Transmembrane</keyword>
<dbReference type="AlphaFoldDB" id="A0A1V4SK94"/>
<gene>
    <name evidence="2" type="ORF">CLHUN_18530</name>
</gene>
<protein>
    <submittedName>
        <fullName evidence="2">YibE/F-like protein</fullName>
    </submittedName>
</protein>